<dbReference type="AlphaFoldDB" id="A0A9J7L1U1"/>
<feature type="compositionally biased region" description="Polar residues" evidence="1">
    <location>
        <begin position="51"/>
        <end position="63"/>
    </location>
</feature>
<feature type="region of interest" description="Disordered" evidence="1">
    <location>
        <begin position="43"/>
        <end position="67"/>
    </location>
</feature>
<sequence length="274" mass="31332">MDPYTSQKKLVRDQKAYQKLRDSKVPLTMRKLRRMALLKARIEAADDRTSGSESQRQQKSAQLTEPRKTVTYDNLPSGCCARIVEEYPGSLAITVTYVATPIHRYTFCLRFKRLCFPLRRDNIYALADCDEDGYPKRLGFQLVRSKKFKSPSGEVHVLYLCPCDASKEQNSRLSVADGVVTDEKLKDFATREESLYCLHAQARQRMTEPERQEDGEGGGPVEHLKTEPFLAAVYDGKAYGMLRRIGKSKLCCMSCKKHKQSCIHVKMYTEHVNC</sequence>
<evidence type="ECO:0000313" key="2">
    <source>
        <dbReference type="Proteomes" id="UP000001554"/>
    </source>
</evidence>
<dbReference type="RefSeq" id="XP_035674649.1">
    <property type="nucleotide sequence ID" value="XM_035818756.1"/>
</dbReference>
<organism evidence="2 3">
    <name type="scientific">Branchiostoma floridae</name>
    <name type="common">Florida lancelet</name>
    <name type="synonym">Amphioxus</name>
    <dbReference type="NCBI Taxonomy" id="7739"/>
    <lineage>
        <taxon>Eukaryota</taxon>
        <taxon>Metazoa</taxon>
        <taxon>Chordata</taxon>
        <taxon>Cephalochordata</taxon>
        <taxon>Leptocardii</taxon>
        <taxon>Amphioxiformes</taxon>
        <taxon>Branchiostomatidae</taxon>
        <taxon>Branchiostoma</taxon>
    </lineage>
</organism>
<reference evidence="2" key="1">
    <citation type="journal article" date="2020" name="Nat. Ecol. Evol.">
        <title>Deeply conserved synteny resolves early events in vertebrate evolution.</title>
        <authorList>
            <person name="Simakov O."/>
            <person name="Marletaz F."/>
            <person name="Yue J.X."/>
            <person name="O'Connell B."/>
            <person name="Jenkins J."/>
            <person name="Brandt A."/>
            <person name="Calef R."/>
            <person name="Tung C.H."/>
            <person name="Huang T.K."/>
            <person name="Schmutz J."/>
            <person name="Satoh N."/>
            <person name="Yu J.K."/>
            <person name="Putnam N.H."/>
            <person name="Green R.E."/>
            <person name="Rokhsar D.S."/>
        </authorList>
    </citation>
    <scope>NUCLEOTIDE SEQUENCE [LARGE SCALE GENOMIC DNA]</scope>
    <source>
        <strain evidence="2">S238N-H82</strain>
    </source>
</reference>
<dbReference type="KEGG" id="bfo:118414601"/>
<reference evidence="3" key="2">
    <citation type="submission" date="2025-08" db="UniProtKB">
        <authorList>
            <consortium name="RefSeq"/>
        </authorList>
    </citation>
    <scope>IDENTIFICATION</scope>
    <source>
        <strain evidence="3">S238N-H82</strain>
        <tissue evidence="3">Testes</tissue>
    </source>
</reference>
<gene>
    <name evidence="3" type="primary">LOC118414601</name>
</gene>
<protein>
    <submittedName>
        <fullName evidence="3">Uncharacterized protein LOC118414601</fullName>
    </submittedName>
</protein>
<accession>A0A9J7L1U1</accession>
<name>A0A9J7L1U1_BRAFL</name>
<keyword evidence="2" id="KW-1185">Reference proteome</keyword>
<evidence type="ECO:0000313" key="3">
    <source>
        <dbReference type="RefSeq" id="XP_035674649.1"/>
    </source>
</evidence>
<dbReference type="GeneID" id="118414601"/>
<proteinExistence type="predicted"/>
<evidence type="ECO:0000256" key="1">
    <source>
        <dbReference type="SAM" id="MobiDB-lite"/>
    </source>
</evidence>
<dbReference type="Proteomes" id="UP000001554">
    <property type="component" value="Chromosome 4"/>
</dbReference>